<dbReference type="Proteomes" id="UP000602745">
    <property type="component" value="Unassembled WGS sequence"/>
</dbReference>
<dbReference type="SUPFAM" id="SSF46785">
    <property type="entry name" value="Winged helix' DNA-binding domain"/>
    <property type="match status" value="1"/>
</dbReference>
<organism evidence="5 6">
    <name type="scientific">Agaricicola taiwanensis</name>
    <dbReference type="NCBI Taxonomy" id="591372"/>
    <lineage>
        <taxon>Bacteria</taxon>
        <taxon>Pseudomonadati</taxon>
        <taxon>Pseudomonadota</taxon>
        <taxon>Alphaproteobacteria</taxon>
        <taxon>Rhodobacterales</taxon>
        <taxon>Paracoccaceae</taxon>
        <taxon>Agaricicola</taxon>
    </lineage>
</organism>
<keyword evidence="2" id="KW-0238">DNA-binding</keyword>
<dbReference type="PANTHER" id="PTHR42756">
    <property type="entry name" value="TRANSCRIPTIONAL REGULATOR, MARR"/>
    <property type="match status" value="1"/>
</dbReference>
<evidence type="ECO:0000259" key="4">
    <source>
        <dbReference type="PROSITE" id="PS50995"/>
    </source>
</evidence>
<sequence>MTENPTKSPAVPGPIGLGLLLRRAHKNFSGAIAARLEKAGVTHAQFNHLRRLAENDGVSSSELSNLVEVKKATSTSILDALERKGLIRRVRDRDDRRKVNVFLTDAGWAIQKELADCAIAVNLAASREMTEAERIQLFDLLHRAVRALAQEPKSSRDDAD</sequence>
<dbReference type="Gene3D" id="1.10.10.10">
    <property type="entry name" value="Winged helix-like DNA-binding domain superfamily/Winged helix DNA-binding domain"/>
    <property type="match status" value="1"/>
</dbReference>
<dbReference type="PROSITE" id="PS50995">
    <property type="entry name" value="HTH_MARR_2"/>
    <property type="match status" value="1"/>
</dbReference>
<dbReference type="SMART" id="SM00347">
    <property type="entry name" value="HTH_MARR"/>
    <property type="match status" value="1"/>
</dbReference>
<evidence type="ECO:0000313" key="6">
    <source>
        <dbReference type="Proteomes" id="UP000602745"/>
    </source>
</evidence>
<dbReference type="InterPro" id="IPR036390">
    <property type="entry name" value="WH_DNA-bd_sf"/>
</dbReference>
<protein>
    <recommendedName>
        <fullName evidence="4">HTH marR-type domain-containing protein</fullName>
    </recommendedName>
</protein>
<dbReference type="AlphaFoldDB" id="A0A8J2YCK2"/>
<dbReference type="Pfam" id="PF01047">
    <property type="entry name" value="MarR"/>
    <property type="match status" value="1"/>
</dbReference>
<dbReference type="GO" id="GO:0003677">
    <property type="term" value="F:DNA binding"/>
    <property type="evidence" value="ECO:0007669"/>
    <property type="project" value="UniProtKB-KW"/>
</dbReference>
<proteinExistence type="predicted"/>
<dbReference type="PANTHER" id="PTHR42756:SF1">
    <property type="entry name" value="TRANSCRIPTIONAL REPRESSOR OF EMRAB OPERON"/>
    <property type="match status" value="1"/>
</dbReference>
<reference evidence="5" key="2">
    <citation type="submission" date="2020-09" db="EMBL/GenBank/DDBJ databases">
        <authorList>
            <person name="Sun Q."/>
            <person name="Sedlacek I."/>
        </authorList>
    </citation>
    <scope>NUCLEOTIDE SEQUENCE</scope>
    <source>
        <strain evidence="5">CCM 7684</strain>
    </source>
</reference>
<name>A0A8J2YCK2_9RHOB</name>
<gene>
    <name evidence="5" type="ORF">GCM10007276_05150</name>
</gene>
<evidence type="ECO:0000256" key="1">
    <source>
        <dbReference type="ARBA" id="ARBA00023015"/>
    </source>
</evidence>
<keyword evidence="1" id="KW-0805">Transcription regulation</keyword>
<dbReference type="InterPro" id="IPR036388">
    <property type="entry name" value="WH-like_DNA-bd_sf"/>
</dbReference>
<feature type="domain" description="HTH marR-type" evidence="4">
    <location>
        <begin position="14"/>
        <end position="146"/>
    </location>
</feature>
<evidence type="ECO:0000256" key="2">
    <source>
        <dbReference type="ARBA" id="ARBA00023125"/>
    </source>
</evidence>
<dbReference type="PRINTS" id="PR00598">
    <property type="entry name" value="HTHMARR"/>
</dbReference>
<keyword evidence="6" id="KW-1185">Reference proteome</keyword>
<dbReference type="EMBL" id="BMCP01000001">
    <property type="protein sequence ID" value="GGE30947.1"/>
    <property type="molecule type" value="Genomic_DNA"/>
</dbReference>
<accession>A0A8J2YCK2</accession>
<keyword evidence="3" id="KW-0804">Transcription</keyword>
<dbReference type="RefSeq" id="WP_188408133.1">
    <property type="nucleotide sequence ID" value="NZ_BMCP01000001.1"/>
</dbReference>
<dbReference type="InterPro" id="IPR000835">
    <property type="entry name" value="HTH_MarR-typ"/>
</dbReference>
<comment type="caution">
    <text evidence="5">The sequence shown here is derived from an EMBL/GenBank/DDBJ whole genome shotgun (WGS) entry which is preliminary data.</text>
</comment>
<dbReference type="GO" id="GO:0003700">
    <property type="term" value="F:DNA-binding transcription factor activity"/>
    <property type="evidence" value="ECO:0007669"/>
    <property type="project" value="InterPro"/>
</dbReference>
<evidence type="ECO:0000256" key="3">
    <source>
        <dbReference type="ARBA" id="ARBA00023163"/>
    </source>
</evidence>
<reference evidence="5" key="1">
    <citation type="journal article" date="2014" name="Int. J. Syst. Evol. Microbiol.">
        <title>Complete genome sequence of Corynebacterium casei LMG S-19264T (=DSM 44701T), isolated from a smear-ripened cheese.</title>
        <authorList>
            <consortium name="US DOE Joint Genome Institute (JGI-PGF)"/>
            <person name="Walter F."/>
            <person name="Albersmeier A."/>
            <person name="Kalinowski J."/>
            <person name="Ruckert C."/>
        </authorList>
    </citation>
    <scope>NUCLEOTIDE SEQUENCE</scope>
    <source>
        <strain evidence="5">CCM 7684</strain>
    </source>
</reference>
<evidence type="ECO:0000313" key="5">
    <source>
        <dbReference type="EMBL" id="GGE30947.1"/>
    </source>
</evidence>